<dbReference type="SUPFAM" id="SSF48264">
    <property type="entry name" value="Cytochrome P450"/>
    <property type="match status" value="1"/>
</dbReference>
<keyword evidence="5" id="KW-0503">Monooxygenase</keyword>
<evidence type="ECO:0000256" key="3">
    <source>
        <dbReference type="ARBA" id="ARBA00023002"/>
    </source>
</evidence>
<accession>A0ABD2ZFC8</accession>
<reference evidence="8 9" key="1">
    <citation type="submission" date="2024-11" db="EMBL/GenBank/DDBJ databases">
        <title>A near-complete genome assembly of Cinchona calisaya.</title>
        <authorList>
            <person name="Lian D.C."/>
            <person name="Zhao X.W."/>
            <person name="Wei L."/>
        </authorList>
    </citation>
    <scope>NUCLEOTIDE SEQUENCE [LARGE SCALE GENOMIC DNA]</scope>
    <source>
        <tissue evidence="8">Nenye</tissue>
    </source>
</reference>
<dbReference type="PANTHER" id="PTHR47947:SF24">
    <property type="entry name" value="ISOFLAVONE 2'-HYDROXYLASE-LIKE"/>
    <property type="match status" value="1"/>
</dbReference>
<name>A0ABD2ZFC8_9GENT</name>
<dbReference type="InterPro" id="IPR002401">
    <property type="entry name" value="Cyt_P450_E_grp-I"/>
</dbReference>
<keyword evidence="9" id="KW-1185">Reference proteome</keyword>
<evidence type="ECO:0000256" key="5">
    <source>
        <dbReference type="ARBA" id="ARBA00023033"/>
    </source>
</evidence>
<keyword evidence="3" id="KW-0560">Oxidoreductase</keyword>
<dbReference type="GO" id="GO:0004497">
    <property type="term" value="F:monooxygenase activity"/>
    <property type="evidence" value="ECO:0007669"/>
    <property type="project" value="UniProtKB-KW"/>
</dbReference>
<keyword evidence="4" id="KW-0408">Iron</keyword>
<evidence type="ECO:0008006" key="10">
    <source>
        <dbReference type="Google" id="ProtNLM"/>
    </source>
</evidence>
<evidence type="ECO:0000256" key="6">
    <source>
        <dbReference type="SAM" id="Coils"/>
    </source>
</evidence>
<dbReference type="AlphaFoldDB" id="A0ABD2ZFC8"/>
<sequence>MTWSQVSRKYGPVLYLWFGSRPVLLVSSPSAAEECFTKNDIIFANRPTMLVGELLNYNSSTLAWLPYGYHWRNLRRIATIELLSSKTVRMLSPIRVDEVRSLIQRLFFQVSDENNLERIVDIKSALVELAFNVMTRMICAKTYYGESMENAVDLKIFGGVVAEISNEARKSTILDFMPFLRFFGYRKVVKKLVELNEKRDKLLQKLVEDNRRIRSDDDPALTDRVQGRNRSMIQVLMQLQASEPENYPDEIIKGLIMVRHLKTAYHFFPHILL</sequence>
<keyword evidence="6" id="KW-0175">Coiled coil</keyword>
<comment type="caution">
    <text evidence="8">The sequence shown here is derived from an EMBL/GenBank/DDBJ whole genome shotgun (WGS) entry which is preliminary data.</text>
</comment>
<evidence type="ECO:0000313" key="7">
    <source>
        <dbReference type="EMBL" id="KAL3517098.1"/>
    </source>
</evidence>
<protein>
    <recommendedName>
        <fullName evidence="10">Cytochrome P450</fullName>
    </recommendedName>
</protein>
<dbReference type="Proteomes" id="UP001630127">
    <property type="component" value="Unassembled WGS sequence"/>
</dbReference>
<gene>
    <name evidence="7" type="ORF">ACH5RR_024000</name>
    <name evidence="8" type="ORF">ACH5RR_024004</name>
</gene>
<keyword evidence="1" id="KW-0349">Heme</keyword>
<evidence type="ECO:0000313" key="9">
    <source>
        <dbReference type="Proteomes" id="UP001630127"/>
    </source>
</evidence>
<dbReference type="PANTHER" id="PTHR47947">
    <property type="entry name" value="CYTOCHROME P450 82C3-RELATED"/>
    <property type="match status" value="1"/>
</dbReference>
<dbReference type="GO" id="GO:0046872">
    <property type="term" value="F:metal ion binding"/>
    <property type="evidence" value="ECO:0007669"/>
    <property type="project" value="UniProtKB-KW"/>
</dbReference>
<evidence type="ECO:0000256" key="4">
    <source>
        <dbReference type="ARBA" id="ARBA00023004"/>
    </source>
</evidence>
<evidence type="ECO:0000256" key="1">
    <source>
        <dbReference type="ARBA" id="ARBA00022617"/>
    </source>
</evidence>
<keyword evidence="2" id="KW-0479">Metal-binding</keyword>
<dbReference type="InterPro" id="IPR050651">
    <property type="entry name" value="Plant_Cytochrome_P450_Monoox"/>
</dbReference>
<dbReference type="Gene3D" id="1.10.630.10">
    <property type="entry name" value="Cytochrome P450"/>
    <property type="match status" value="1"/>
</dbReference>
<organism evidence="8 9">
    <name type="scientific">Cinchona calisaya</name>
    <dbReference type="NCBI Taxonomy" id="153742"/>
    <lineage>
        <taxon>Eukaryota</taxon>
        <taxon>Viridiplantae</taxon>
        <taxon>Streptophyta</taxon>
        <taxon>Embryophyta</taxon>
        <taxon>Tracheophyta</taxon>
        <taxon>Spermatophyta</taxon>
        <taxon>Magnoliopsida</taxon>
        <taxon>eudicotyledons</taxon>
        <taxon>Gunneridae</taxon>
        <taxon>Pentapetalae</taxon>
        <taxon>asterids</taxon>
        <taxon>lamiids</taxon>
        <taxon>Gentianales</taxon>
        <taxon>Rubiaceae</taxon>
        <taxon>Cinchonoideae</taxon>
        <taxon>Cinchoneae</taxon>
        <taxon>Cinchona</taxon>
    </lineage>
</organism>
<feature type="coiled-coil region" evidence="6">
    <location>
        <begin position="185"/>
        <end position="212"/>
    </location>
</feature>
<dbReference type="EMBL" id="JBJUIK010000010">
    <property type="protein sequence ID" value="KAL3517098.1"/>
    <property type="molecule type" value="Genomic_DNA"/>
</dbReference>
<dbReference type="Pfam" id="PF00067">
    <property type="entry name" value="p450"/>
    <property type="match status" value="1"/>
</dbReference>
<evidence type="ECO:0000256" key="2">
    <source>
        <dbReference type="ARBA" id="ARBA00022723"/>
    </source>
</evidence>
<dbReference type="EMBL" id="JBJUIK010000010">
    <property type="protein sequence ID" value="KAL3517102.1"/>
    <property type="molecule type" value="Genomic_DNA"/>
</dbReference>
<evidence type="ECO:0000313" key="8">
    <source>
        <dbReference type="EMBL" id="KAL3517102.1"/>
    </source>
</evidence>
<dbReference type="InterPro" id="IPR036396">
    <property type="entry name" value="Cyt_P450_sf"/>
</dbReference>
<dbReference type="InterPro" id="IPR001128">
    <property type="entry name" value="Cyt_P450"/>
</dbReference>
<proteinExistence type="predicted"/>
<dbReference type="PRINTS" id="PR00463">
    <property type="entry name" value="EP450I"/>
</dbReference>